<proteinExistence type="predicted"/>
<dbReference type="SUPFAM" id="SSF53756">
    <property type="entry name" value="UDP-Glycosyltransferase/glycogen phosphorylase"/>
    <property type="match status" value="1"/>
</dbReference>
<gene>
    <name evidence="2" type="ORF">HELGO_WM10605</name>
</gene>
<feature type="domain" description="Glycosyl transferase family 1" evidence="1">
    <location>
        <begin position="2"/>
        <end position="52"/>
    </location>
</feature>
<dbReference type="GO" id="GO:0016757">
    <property type="term" value="F:glycosyltransferase activity"/>
    <property type="evidence" value="ECO:0007669"/>
    <property type="project" value="InterPro"/>
</dbReference>
<dbReference type="Gene3D" id="3.40.50.2000">
    <property type="entry name" value="Glycogen Phosphorylase B"/>
    <property type="match status" value="2"/>
</dbReference>
<accession>A0A6S6S9W5</accession>
<dbReference type="InterPro" id="IPR001296">
    <property type="entry name" value="Glyco_trans_1"/>
</dbReference>
<dbReference type="GO" id="GO:1901135">
    <property type="term" value="P:carbohydrate derivative metabolic process"/>
    <property type="evidence" value="ECO:0007669"/>
    <property type="project" value="UniProtKB-ARBA"/>
</dbReference>
<dbReference type="Pfam" id="PF00534">
    <property type="entry name" value="Glycos_transf_1"/>
    <property type="match status" value="1"/>
</dbReference>
<protein>
    <recommendedName>
        <fullName evidence="1">Glycosyl transferase family 1 domain-containing protein</fullName>
    </recommendedName>
</protein>
<dbReference type="PANTHER" id="PTHR12526">
    <property type="entry name" value="GLYCOSYLTRANSFERASE"/>
    <property type="match status" value="1"/>
</dbReference>
<sequence>MIASDVGGVKEAITDGETGFVTSNQEELQHSLQQLIDNPRLRKEMGEKGRERYFEHFSVQSMQNKTFAVYDKLLANNPYQTNAP</sequence>
<dbReference type="AlphaFoldDB" id="A0A6S6S9W5"/>
<dbReference type="EMBL" id="CACVAY010000010">
    <property type="protein sequence ID" value="CAA6801884.1"/>
    <property type="molecule type" value="Genomic_DNA"/>
</dbReference>
<reference evidence="2" key="1">
    <citation type="submission" date="2020-01" db="EMBL/GenBank/DDBJ databases">
        <authorList>
            <person name="Meier V. D."/>
            <person name="Meier V D."/>
        </authorList>
    </citation>
    <scope>NUCLEOTIDE SEQUENCE</scope>
    <source>
        <strain evidence="2">HLG_WM_MAG_07</strain>
    </source>
</reference>
<evidence type="ECO:0000259" key="1">
    <source>
        <dbReference type="Pfam" id="PF00534"/>
    </source>
</evidence>
<evidence type="ECO:0000313" key="2">
    <source>
        <dbReference type="EMBL" id="CAA6801884.1"/>
    </source>
</evidence>
<organism evidence="2">
    <name type="scientific">uncultured Thiotrichaceae bacterium</name>
    <dbReference type="NCBI Taxonomy" id="298394"/>
    <lineage>
        <taxon>Bacteria</taxon>
        <taxon>Pseudomonadati</taxon>
        <taxon>Pseudomonadota</taxon>
        <taxon>Gammaproteobacteria</taxon>
        <taxon>Thiotrichales</taxon>
        <taxon>Thiotrichaceae</taxon>
        <taxon>environmental samples</taxon>
    </lineage>
</organism>
<name>A0A6S6S9W5_9GAMM</name>